<dbReference type="PANTHER" id="PTHR43463:SF1">
    <property type="entry name" value="NICOTINATE-NUCLEOTIDE--DIMETHYLBENZIMIDAZOLE PHOSPHORIBOSYLTRANSFERASE"/>
    <property type="match status" value="1"/>
</dbReference>
<dbReference type="UniPathway" id="UPA00061">
    <property type="reaction ID" value="UER00516"/>
</dbReference>
<dbReference type="SUPFAM" id="SSF52733">
    <property type="entry name" value="Nicotinate mononucleotide:5,6-dimethylbenzimidazole phosphoribosyltransferase (CobT)"/>
    <property type="match status" value="1"/>
</dbReference>
<dbReference type="InterPro" id="IPR003200">
    <property type="entry name" value="Nict_dMeBzImd_PRibTrfase"/>
</dbReference>
<dbReference type="CDD" id="cd02439">
    <property type="entry name" value="DMB-PRT_CobT"/>
    <property type="match status" value="1"/>
</dbReference>
<gene>
    <name evidence="10" type="ORF">SAMN05660299_02679</name>
</gene>
<comment type="similarity">
    <text evidence="2">Belongs to the CobT family.</text>
</comment>
<evidence type="ECO:0000256" key="6">
    <source>
        <dbReference type="ARBA" id="ARBA00022676"/>
    </source>
</evidence>
<dbReference type="STRING" id="349095.SAMN05660299_02679"/>
<evidence type="ECO:0000256" key="3">
    <source>
        <dbReference type="ARBA" id="ARBA00011991"/>
    </source>
</evidence>
<comment type="catalytic activity">
    <reaction evidence="9">
        <text>5,6-dimethylbenzimidazole + nicotinate beta-D-ribonucleotide = alpha-ribazole 5'-phosphate + nicotinate + H(+)</text>
        <dbReference type="Rhea" id="RHEA:11196"/>
        <dbReference type="ChEBI" id="CHEBI:15378"/>
        <dbReference type="ChEBI" id="CHEBI:15890"/>
        <dbReference type="ChEBI" id="CHEBI:32544"/>
        <dbReference type="ChEBI" id="CHEBI:57502"/>
        <dbReference type="ChEBI" id="CHEBI:57918"/>
        <dbReference type="EC" id="2.4.2.21"/>
    </reaction>
</comment>
<dbReference type="Pfam" id="PF02277">
    <property type="entry name" value="DBI_PRT"/>
    <property type="match status" value="1"/>
</dbReference>
<dbReference type="InterPro" id="IPR023195">
    <property type="entry name" value="Nict_dMeBzImd_PRibTrfase_N"/>
</dbReference>
<name>A0A1H0B5Q5_9FIRM</name>
<protein>
    <recommendedName>
        <fullName evidence="4">Nicotinate-nucleotide--dimethylbenzimidazole phosphoribosyltransferase</fullName>
        <ecNumber evidence="3">2.4.2.21</ecNumber>
    </recommendedName>
    <alternativeName>
        <fullName evidence="8">N(1)-alpha-phosphoribosyltransferase</fullName>
    </alternativeName>
</protein>
<evidence type="ECO:0000256" key="4">
    <source>
        <dbReference type="ARBA" id="ARBA00015486"/>
    </source>
</evidence>
<dbReference type="Gene3D" id="1.10.1610.10">
    <property type="match status" value="1"/>
</dbReference>
<dbReference type="GO" id="GO:0009236">
    <property type="term" value="P:cobalamin biosynthetic process"/>
    <property type="evidence" value="ECO:0007669"/>
    <property type="project" value="UniProtKB-KW"/>
</dbReference>
<keyword evidence="7 10" id="KW-0808">Transferase</keyword>
<dbReference type="PANTHER" id="PTHR43463">
    <property type="entry name" value="NICOTINATE-NUCLEOTIDE--DIMETHYLBENZIMIDAZOLE PHOSPHORIBOSYLTRANSFERASE"/>
    <property type="match status" value="1"/>
</dbReference>
<reference evidence="10 11" key="1">
    <citation type="submission" date="2016-10" db="EMBL/GenBank/DDBJ databases">
        <authorList>
            <person name="de Groot N.N."/>
        </authorList>
    </citation>
    <scope>NUCLEOTIDE SEQUENCE [LARGE SCALE GENOMIC DNA]</scope>
    <source>
        <strain evidence="10 11">DSM 16981</strain>
    </source>
</reference>
<dbReference type="GO" id="GO:0008939">
    <property type="term" value="F:nicotinate-nucleotide-dimethylbenzimidazole phosphoribosyltransferase activity"/>
    <property type="evidence" value="ECO:0007669"/>
    <property type="project" value="UniProtKB-EC"/>
</dbReference>
<dbReference type="Proteomes" id="UP000199309">
    <property type="component" value="Unassembled WGS sequence"/>
</dbReference>
<evidence type="ECO:0000256" key="1">
    <source>
        <dbReference type="ARBA" id="ARBA00005049"/>
    </source>
</evidence>
<evidence type="ECO:0000256" key="5">
    <source>
        <dbReference type="ARBA" id="ARBA00022573"/>
    </source>
</evidence>
<dbReference type="EC" id="2.4.2.21" evidence="3"/>
<evidence type="ECO:0000313" key="10">
    <source>
        <dbReference type="EMBL" id="SDN41058.1"/>
    </source>
</evidence>
<accession>A0A1H0B5Q5</accession>
<comment type="pathway">
    <text evidence="1">Nucleoside biosynthesis; alpha-ribazole biosynthesis; alpha-ribazole from 5,6-dimethylbenzimidazole: step 1/2.</text>
</comment>
<evidence type="ECO:0000256" key="9">
    <source>
        <dbReference type="ARBA" id="ARBA00047340"/>
    </source>
</evidence>
<dbReference type="Gene3D" id="3.40.50.10210">
    <property type="match status" value="1"/>
</dbReference>
<dbReference type="EMBL" id="FNHQ01000046">
    <property type="protein sequence ID" value="SDN41058.1"/>
    <property type="molecule type" value="Genomic_DNA"/>
</dbReference>
<keyword evidence="5" id="KW-0169">Cobalamin biosynthesis</keyword>
<organism evidence="10 11">
    <name type="scientific">Megasphaera paucivorans</name>
    <dbReference type="NCBI Taxonomy" id="349095"/>
    <lineage>
        <taxon>Bacteria</taxon>
        <taxon>Bacillati</taxon>
        <taxon>Bacillota</taxon>
        <taxon>Negativicutes</taxon>
        <taxon>Veillonellales</taxon>
        <taxon>Veillonellaceae</taxon>
        <taxon>Megasphaera</taxon>
    </lineage>
</organism>
<evidence type="ECO:0000313" key="11">
    <source>
        <dbReference type="Proteomes" id="UP000199309"/>
    </source>
</evidence>
<dbReference type="InterPro" id="IPR036087">
    <property type="entry name" value="Nict_dMeBzImd_PRibTrfase_sf"/>
</dbReference>
<proteinExistence type="inferred from homology"/>
<keyword evidence="6 10" id="KW-0328">Glycosyltransferase</keyword>
<evidence type="ECO:0000256" key="7">
    <source>
        <dbReference type="ARBA" id="ARBA00022679"/>
    </source>
</evidence>
<evidence type="ECO:0000256" key="2">
    <source>
        <dbReference type="ARBA" id="ARBA00007110"/>
    </source>
</evidence>
<dbReference type="RefSeq" id="WP_091652907.1">
    <property type="nucleotide sequence ID" value="NZ_FNHQ01000046.1"/>
</dbReference>
<dbReference type="AlphaFoldDB" id="A0A1H0B5Q5"/>
<sequence>MNFAEEVEERINNMAKPPGSLGIWEKQIRKVFLAWGHFEKKLNPVHLIFAADNGVVRSGIVQQLPEITYMQSKHMVEGSAAVSCFCRCNDIPWQVVDVGIDHEEAVGINYKVARGTKDFSVEPAMTKEELNKALRAGQNMVYWAKKKGYNFLSFGEMGIGNTTTSAAVLTAIAPPNAAFLVGYGSAQGNYSQVLQKREIVSKGIKRYAPQIHTAADAIRYVGGFDLAALCGAMLACREHQLPFYIDGFITAVALACAVQLNPEVRNYSLPSHMSRESGMGMALRMAGIDEYEVPIHAEMALGEGTGAVLASVILRSVLYAVTNMATLSSINREAEAVAQEKSRSIINKEK</sequence>
<keyword evidence="11" id="KW-1185">Reference proteome</keyword>
<dbReference type="OrthoDB" id="9781491at2"/>
<evidence type="ECO:0000256" key="8">
    <source>
        <dbReference type="ARBA" id="ARBA00030686"/>
    </source>
</evidence>